<proteinExistence type="predicted"/>
<feature type="domain" description="Plasmid pRiA4b Orf3-like" evidence="2">
    <location>
        <begin position="25"/>
        <end position="82"/>
    </location>
</feature>
<name>A0A2T2WGI4_9FIRM</name>
<dbReference type="EMBL" id="PXYV01000036">
    <property type="protein sequence ID" value="PSR21343.1"/>
    <property type="molecule type" value="Genomic_DNA"/>
</dbReference>
<feature type="region of interest" description="Disordered" evidence="1">
    <location>
        <begin position="75"/>
        <end position="97"/>
    </location>
</feature>
<evidence type="ECO:0000259" key="2">
    <source>
        <dbReference type="Pfam" id="PF07929"/>
    </source>
</evidence>
<evidence type="ECO:0000313" key="3">
    <source>
        <dbReference type="EMBL" id="PSR21343.1"/>
    </source>
</evidence>
<sequence length="97" mass="10544">MFSLVGGPGNSLAGVGPDEVDDLPFNADETTLGGIRLTVGQSFSYLFDFGDQWQFNLEVLDYLPDEPNVNPTLVACEGSPPPQYPTWDDDDDGDETE</sequence>
<organism evidence="3 4">
    <name type="scientific">Sulfobacillus acidophilus</name>
    <dbReference type="NCBI Taxonomy" id="53633"/>
    <lineage>
        <taxon>Bacteria</taxon>
        <taxon>Bacillati</taxon>
        <taxon>Bacillota</taxon>
        <taxon>Clostridia</taxon>
        <taxon>Eubacteriales</taxon>
        <taxon>Clostridiales Family XVII. Incertae Sedis</taxon>
        <taxon>Sulfobacillus</taxon>
    </lineage>
</organism>
<evidence type="ECO:0000256" key="1">
    <source>
        <dbReference type="SAM" id="MobiDB-lite"/>
    </source>
</evidence>
<evidence type="ECO:0000313" key="4">
    <source>
        <dbReference type="Proteomes" id="UP000241848"/>
    </source>
</evidence>
<dbReference type="InterPro" id="IPR024047">
    <property type="entry name" value="MM3350-like_sf"/>
</dbReference>
<accession>A0A2T2WGI4</accession>
<dbReference type="AlphaFoldDB" id="A0A2T2WGI4"/>
<dbReference type="Proteomes" id="UP000241848">
    <property type="component" value="Unassembled WGS sequence"/>
</dbReference>
<dbReference type="SUPFAM" id="SSF159941">
    <property type="entry name" value="MM3350-like"/>
    <property type="match status" value="1"/>
</dbReference>
<dbReference type="Pfam" id="PF07929">
    <property type="entry name" value="PRiA4_ORF3"/>
    <property type="match status" value="1"/>
</dbReference>
<dbReference type="InterPro" id="IPR012912">
    <property type="entry name" value="Plasmid_pRiA4b_Orf3-like"/>
</dbReference>
<feature type="region of interest" description="Disordered" evidence="1">
    <location>
        <begin position="1"/>
        <end position="20"/>
    </location>
</feature>
<protein>
    <recommendedName>
        <fullName evidence="2">Plasmid pRiA4b Orf3-like domain-containing protein</fullName>
    </recommendedName>
</protein>
<comment type="caution">
    <text evidence="3">The sequence shown here is derived from an EMBL/GenBank/DDBJ whole genome shotgun (WGS) entry which is preliminary data.</text>
</comment>
<feature type="compositionally biased region" description="Acidic residues" evidence="1">
    <location>
        <begin position="87"/>
        <end position="97"/>
    </location>
</feature>
<gene>
    <name evidence="3" type="ORF">C7B45_11215</name>
</gene>
<reference evidence="3 4" key="1">
    <citation type="journal article" date="2014" name="BMC Genomics">
        <title>Comparison of environmental and isolate Sulfobacillus genomes reveals diverse carbon, sulfur, nitrogen, and hydrogen metabolisms.</title>
        <authorList>
            <person name="Justice N.B."/>
            <person name="Norman A."/>
            <person name="Brown C.T."/>
            <person name="Singh A."/>
            <person name="Thomas B.C."/>
            <person name="Banfield J.F."/>
        </authorList>
    </citation>
    <scope>NUCLEOTIDE SEQUENCE [LARGE SCALE GENOMIC DNA]</scope>
    <source>
        <strain evidence="3">AMDSBA3</strain>
    </source>
</reference>
<dbReference type="Gene3D" id="3.10.290.30">
    <property type="entry name" value="MM3350-like"/>
    <property type="match status" value="1"/>
</dbReference>